<feature type="non-terminal residue" evidence="1">
    <location>
        <position position="74"/>
    </location>
</feature>
<proteinExistence type="predicted"/>
<evidence type="ECO:0000313" key="2">
    <source>
        <dbReference type="Proteomes" id="UP000253594"/>
    </source>
</evidence>
<evidence type="ECO:0000313" key="1">
    <source>
        <dbReference type="EMBL" id="RCI62794.1"/>
    </source>
</evidence>
<reference evidence="1 2" key="1">
    <citation type="submission" date="2018-07" db="EMBL/GenBank/DDBJ databases">
        <title>Mechanisms of high-level aminoglycoside resistance among Gram-negative pathogens in Brazil.</title>
        <authorList>
            <person name="Ballaben A.S."/>
            <person name="Darini A.L.C."/>
            <person name="Doi Y."/>
        </authorList>
    </citation>
    <scope>NUCLEOTIDE SEQUENCE [LARGE SCALE GENOMIC DNA]</scope>
    <source>
        <strain evidence="1 2">B2-305</strain>
    </source>
</reference>
<sequence>DSGLVLKTLAEAYPKGAPNIVPGVHEVELDGRSQFVSFTPVKGLPGVTWYVALVLDRDTAYSMLSEFRTSAIVA</sequence>
<protein>
    <submittedName>
        <fullName evidence="1">Chemotaxis protein</fullName>
    </submittedName>
</protein>
<feature type="non-terminal residue" evidence="1">
    <location>
        <position position="1"/>
    </location>
</feature>
<dbReference type="Proteomes" id="UP000253594">
    <property type="component" value="Unassembled WGS sequence"/>
</dbReference>
<gene>
    <name evidence="1" type="ORF">DT376_45770</name>
</gene>
<accession>A0A367LT79</accession>
<dbReference type="EMBL" id="QORE01004270">
    <property type="protein sequence ID" value="RCI62794.1"/>
    <property type="molecule type" value="Genomic_DNA"/>
</dbReference>
<dbReference type="Gene3D" id="3.30.450.20">
    <property type="entry name" value="PAS domain"/>
    <property type="match status" value="1"/>
</dbReference>
<organism evidence="1 2">
    <name type="scientific">Pseudomonas aeruginosa</name>
    <dbReference type="NCBI Taxonomy" id="287"/>
    <lineage>
        <taxon>Bacteria</taxon>
        <taxon>Pseudomonadati</taxon>
        <taxon>Pseudomonadota</taxon>
        <taxon>Gammaproteobacteria</taxon>
        <taxon>Pseudomonadales</taxon>
        <taxon>Pseudomonadaceae</taxon>
        <taxon>Pseudomonas</taxon>
    </lineage>
</organism>
<comment type="caution">
    <text evidence="1">The sequence shown here is derived from an EMBL/GenBank/DDBJ whole genome shotgun (WGS) entry which is preliminary data.</text>
</comment>
<name>A0A367LT79_PSEAI</name>
<dbReference type="AlphaFoldDB" id="A0A367LT79"/>